<evidence type="ECO:0000256" key="13">
    <source>
        <dbReference type="ARBA" id="ARBA00074830"/>
    </source>
</evidence>
<evidence type="ECO:0000256" key="12">
    <source>
        <dbReference type="ARBA" id="ARBA00066980"/>
    </source>
</evidence>
<evidence type="ECO:0000256" key="11">
    <source>
        <dbReference type="ARBA" id="ARBA00061364"/>
    </source>
</evidence>
<keyword evidence="4" id="KW-0963">Cytoplasm</keyword>
<dbReference type="STRING" id="5601.A0A0D2FDP2"/>
<keyword evidence="9" id="KW-0539">Nucleus</keyword>
<dbReference type="CDD" id="cd01079">
    <property type="entry name" value="NAD_bind_m-THF_DH"/>
    <property type="match status" value="1"/>
</dbReference>
<name>A0A0D2FDP2_9EURO</name>
<gene>
    <name evidence="17" type="ORF">PV04_07249</name>
</gene>
<dbReference type="InterPro" id="IPR036291">
    <property type="entry name" value="NAD(P)-bd_dom_sf"/>
</dbReference>
<dbReference type="Proteomes" id="UP000054266">
    <property type="component" value="Unassembled WGS sequence"/>
</dbReference>
<dbReference type="GO" id="GO:0005634">
    <property type="term" value="C:nucleus"/>
    <property type="evidence" value="ECO:0007669"/>
    <property type="project" value="UniProtKB-SubCell"/>
</dbReference>
<dbReference type="Gene3D" id="3.40.50.720">
    <property type="entry name" value="NAD(P)-binding Rossmann-like Domain"/>
    <property type="match status" value="1"/>
</dbReference>
<dbReference type="GO" id="GO:0004487">
    <property type="term" value="F:methylenetetrahydrofolate dehydrogenase (NAD+) activity"/>
    <property type="evidence" value="ECO:0007669"/>
    <property type="project" value="UniProtKB-EC"/>
</dbReference>
<feature type="domain" description="Tetrahydrofolate dehydrogenase/cyclohydrolase catalytic" evidence="15">
    <location>
        <begin position="46"/>
        <end position="144"/>
    </location>
</feature>
<dbReference type="SUPFAM" id="SSF51735">
    <property type="entry name" value="NAD(P)-binding Rossmann-fold domains"/>
    <property type="match status" value="1"/>
</dbReference>
<evidence type="ECO:0000259" key="15">
    <source>
        <dbReference type="Pfam" id="PF00763"/>
    </source>
</evidence>
<dbReference type="InterPro" id="IPR000672">
    <property type="entry name" value="THF_DH/CycHdrlase"/>
</dbReference>
<evidence type="ECO:0000256" key="3">
    <source>
        <dbReference type="ARBA" id="ARBA00011738"/>
    </source>
</evidence>
<dbReference type="PANTHER" id="PTHR48099">
    <property type="entry name" value="C-1-TETRAHYDROFOLATE SYNTHASE, CYTOPLASMIC-RELATED"/>
    <property type="match status" value="1"/>
</dbReference>
<dbReference type="Pfam" id="PF02882">
    <property type="entry name" value="THF_DHG_CYH_C"/>
    <property type="match status" value="1"/>
</dbReference>
<keyword evidence="6" id="KW-0658">Purine biosynthesis</keyword>
<dbReference type="InterPro" id="IPR020630">
    <property type="entry name" value="THF_DH/CycHdrlase_cat_dom"/>
</dbReference>
<evidence type="ECO:0000256" key="10">
    <source>
        <dbReference type="ARBA" id="ARBA00053076"/>
    </source>
</evidence>
<evidence type="ECO:0000256" key="2">
    <source>
        <dbReference type="ARBA" id="ARBA00004496"/>
    </source>
</evidence>
<proteinExistence type="inferred from homology"/>
<evidence type="ECO:0000256" key="14">
    <source>
        <dbReference type="SAM" id="MobiDB-lite"/>
    </source>
</evidence>
<dbReference type="PANTHER" id="PTHR48099:SF3">
    <property type="entry name" value="METHYLENETETRAHYDROFOLATE DEHYDROGENASE [NAD(+)]"/>
    <property type="match status" value="1"/>
</dbReference>
<accession>A0A0D2FDP2</accession>
<comment type="similarity">
    <text evidence="11">Belongs to the tetrahydrofolate dehydrogenase/cyclohydrolase family.</text>
</comment>
<evidence type="ECO:0000256" key="7">
    <source>
        <dbReference type="ARBA" id="ARBA00023002"/>
    </source>
</evidence>
<dbReference type="GO" id="GO:0004488">
    <property type="term" value="F:methylenetetrahydrofolate dehydrogenase (NADP+) activity"/>
    <property type="evidence" value="ECO:0007669"/>
    <property type="project" value="InterPro"/>
</dbReference>
<dbReference type="InterPro" id="IPR046346">
    <property type="entry name" value="Aminoacid_DH-like_N_sf"/>
</dbReference>
<evidence type="ECO:0000259" key="16">
    <source>
        <dbReference type="Pfam" id="PF02882"/>
    </source>
</evidence>
<dbReference type="GO" id="GO:0005829">
    <property type="term" value="C:cytosol"/>
    <property type="evidence" value="ECO:0007669"/>
    <property type="project" value="TreeGrafter"/>
</dbReference>
<comment type="subunit">
    <text evidence="3">Homodimer.</text>
</comment>
<dbReference type="HOGENOM" id="CLU_031413_0_0_1"/>
<reference evidence="17 18" key="1">
    <citation type="submission" date="2015-01" db="EMBL/GenBank/DDBJ databases">
        <title>The Genome Sequence of Capronia semiimmersa CBS27337.</title>
        <authorList>
            <consortium name="The Broad Institute Genomics Platform"/>
            <person name="Cuomo C."/>
            <person name="de Hoog S."/>
            <person name="Gorbushina A."/>
            <person name="Stielow B."/>
            <person name="Teixiera M."/>
            <person name="Abouelleil A."/>
            <person name="Chapman S.B."/>
            <person name="Priest M."/>
            <person name="Young S.K."/>
            <person name="Wortman J."/>
            <person name="Nusbaum C."/>
            <person name="Birren B."/>
        </authorList>
    </citation>
    <scope>NUCLEOTIDE SEQUENCE [LARGE SCALE GENOMIC DNA]</scope>
    <source>
        <strain evidence="17 18">CBS 27337</strain>
    </source>
</reference>
<dbReference type="Gene3D" id="3.40.50.10860">
    <property type="entry name" value="Leucine Dehydrogenase, chain A, domain 1"/>
    <property type="match status" value="1"/>
</dbReference>
<dbReference type="AlphaFoldDB" id="A0A0D2FDP2"/>
<keyword evidence="5" id="KW-0554">One-carbon metabolism</keyword>
<organism evidence="17 18">
    <name type="scientific">Phialophora macrospora</name>
    <dbReference type="NCBI Taxonomy" id="1851006"/>
    <lineage>
        <taxon>Eukaryota</taxon>
        <taxon>Fungi</taxon>
        <taxon>Dikarya</taxon>
        <taxon>Ascomycota</taxon>
        <taxon>Pezizomycotina</taxon>
        <taxon>Eurotiomycetes</taxon>
        <taxon>Chaetothyriomycetidae</taxon>
        <taxon>Chaetothyriales</taxon>
        <taxon>Herpotrichiellaceae</taxon>
        <taxon>Phialophora</taxon>
    </lineage>
</organism>
<dbReference type="FunFam" id="3.40.50.720:FF:000255">
    <property type="entry name" value="Methylenetetrahydrofolate dehydrogenase"/>
    <property type="match status" value="1"/>
</dbReference>
<dbReference type="GO" id="GO:0006730">
    <property type="term" value="P:one-carbon metabolic process"/>
    <property type="evidence" value="ECO:0007669"/>
    <property type="project" value="UniProtKB-KW"/>
</dbReference>
<evidence type="ECO:0000256" key="1">
    <source>
        <dbReference type="ARBA" id="ARBA00004123"/>
    </source>
</evidence>
<evidence type="ECO:0000256" key="6">
    <source>
        <dbReference type="ARBA" id="ARBA00022755"/>
    </source>
</evidence>
<comment type="subcellular location">
    <subcellularLocation>
        <location evidence="2">Cytoplasm</location>
    </subcellularLocation>
    <subcellularLocation>
        <location evidence="1">Nucleus</location>
    </subcellularLocation>
</comment>
<dbReference type="FunFam" id="3.40.50.10860:FF:000012">
    <property type="entry name" value="Methylenetetrahydrofolate dehydrogenase [NAD(+)]"/>
    <property type="match status" value="1"/>
</dbReference>
<dbReference type="SUPFAM" id="SSF53223">
    <property type="entry name" value="Aminoacid dehydrogenase-like, N-terminal domain"/>
    <property type="match status" value="1"/>
</dbReference>
<sequence>MSNAPPPAAAAAPSHSCKVILANTIAKVLVSEIQAGLAALNDQRQHQQQHQDGPQPPPQPPHLLGILANGDPAAQTYARWTEKTCHDLGFAYTLLQVEKDSVEETILAANADPRYDGLIVYYPIYGGRQDQYLQNVVSVDKDVEGLSHLYVFNMYQNVRFLDAPPPDGLGPARKSILPCTPLAVIKILEYLHIYNPILPYGNRLFGRTICVVNRSEVVGRPLAALLANDGACVYSVDVSGVQQFTRGEGIRKRKHEVVDKEGWTINDCAPLCDVVITGVPGEAYKFPCHLLKEGAVCINFSSEKNFPPEVKEKASIYVPAIGKVTIVVLLRNLLRIVQNRQAQQQNELAQRSEGRVATSCGESYLLPNAKTQTQLEVAHARTDPPTTTMNGAAS</sequence>
<evidence type="ECO:0000256" key="4">
    <source>
        <dbReference type="ARBA" id="ARBA00022490"/>
    </source>
</evidence>
<evidence type="ECO:0000256" key="9">
    <source>
        <dbReference type="ARBA" id="ARBA00023242"/>
    </source>
</evidence>
<evidence type="ECO:0000256" key="8">
    <source>
        <dbReference type="ARBA" id="ARBA00023027"/>
    </source>
</evidence>
<feature type="domain" description="Tetrahydrofolate dehydrogenase/cyclohydrolase NAD(P)-binding" evidence="16">
    <location>
        <begin position="178"/>
        <end position="238"/>
    </location>
</feature>
<dbReference type="PRINTS" id="PR00085">
    <property type="entry name" value="THFDHDRGNASE"/>
</dbReference>
<evidence type="ECO:0000256" key="5">
    <source>
        <dbReference type="ARBA" id="ARBA00022563"/>
    </source>
</evidence>
<keyword evidence="18" id="KW-1185">Reference proteome</keyword>
<keyword evidence="7" id="KW-0560">Oxidoreductase</keyword>
<dbReference type="EC" id="1.5.1.15" evidence="12"/>
<dbReference type="InterPro" id="IPR020631">
    <property type="entry name" value="THF_DH/CycHdrlase_NAD-bd_dom"/>
</dbReference>
<feature type="region of interest" description="Disordered" evidence="14">
    <location>
        <begin position="41"/>
        <end position="64"/>
    </location>
</feature>
<dbReference type="InterPro" id="IPR035812">
    <property type="entry name" value="m-THF_DH_NAD-bd"/>
</dbReference>
<protein>
    <recommendedName>
        <fullName evidence="13">Methylenetetrahydrofolate dehydrogenase [NAD(+)]</fullName>
        <ecNumber evidence="12">1.5.1.15</ecNumber>
    </recommendedName>
</protein>
<dbReference type="GO" id="GO:0006164">
    <property type="term" value="P:purine nucleotide biosynthetic process"/>
    <property type="evidence" value="ECO:0007669"/>
    <property type="project" value="UniProtKB-KW"/>
</dbReference>
<dbReference type="GO" id="GO:0009113">
    <property type="term" value="P:purine nucleobase biosynthetic process"/>
    <property type="evidence" value="ECO:0007669"/>
    <property type="project" value="TreeGrafter"/>
</dbReference>
<evidence type="ECO:0000313" key="18">
    <source>
        <dbReference type="Proteomes" id="UP000054266"/>
    </source>
</evidence>
<dbReference type="Pfam" id="PF00763">
    <property type="entry name" value="THF_DHG_CYH"/>
    <property type="match status" value="1"/>
</dbReference>
<comment type="function">
    <text evidence="10">Catalyzes oxidation of cytoplasmic one-carbon units for purine biosynthesis.</text>
</comment>
<evidence type="ECO:0000313" key="17">
    <source>
        <dbReference type="EMBL" id="KIW64950.1"/>
    </source>
</evidence>
<dbReference type="EMBL" id="KN846960">
    <property type="protein sequence ID" value="KIW64950.1"/>
    <property type="molecule type" value="Genomic_DNA"/>
</dbReference>
<keyword evidence="8" id="KW-0520">NAD</keyword>